<dbReference type="Pfam" id="PF00023">
    <property type="entry name" value="Ank"/>
    <property type="match status" value="2"/>
</dbReference>
<accession>A0ABQ5SIE7</accession>
<keyword evidence="2 3" id="KW-0040">ANK repeat</keyword>
<evidence type="ECO:0000256" key="1">
    <source>
        <dbReference type="ARBA" id="ARBA00022737"/>
    </source>
</evidence>
<dbReference type="SMART" id="SM00248">
    <property type="entry name" value="ANK"/>
    <property type="match status" value="5"/>
</dbReference>
<dbReference type="InterPro" id="IPR002110">
    <property type="entry name" value="Ankyrin_rpt"/>
</dbReference>
<keyword evidence="5" id="KW-1133">Transmembrane helix</keyword>
<keyword evidence="5" id="KW-0472">Membrane</keyword>
<dbReference type="InterPro" id="IPR036770">
    <property type="entry name" value="Ankyrin_rpt-contain_sf"/>
</dbReference>
<evidence type="ECO:0000313" key="7">
    <source>
        <dbReference type="Proteomes" id="UP001165090"/>
    </source>
</evidence>
<keyword evidence="5" id="KW-0812">Transmembrane</keyword>
<keyword evidence="7" id="KW-1185">Reference proteome</keyword>
<organism evidence="6 7">
    <name type="scientific">Volvox africanus</name>
    <dbReference type="NCBI Taxonomy" id="51714"/>
    <lineage>
        <taxon>Eukaryota</taxon>
        <taxon>Viridiplantae</taxon>
        <taxon>Chlorophyta</taxon>
        <taxon>core chlorophytes</taxon>
        <taxon>Chlorophyceae</taxon>
        <taxon>CS clade</taxon>
        <taxon>Chlamydomonadales</taxon>
        <taxon>Volvocaceae</taxon>
        <taxon>Volvox</taxon>
    </lineage>
</organism>
<dbReference type="PANTHER" id="PTHR24198">
    <property type="entry name" value="ANKYRIN REPEAT AND PROTEIN KINASE DOMAIN-CONTAINING PROTEIN"/>
    <property type="match status" value="1"/>
</dbReference>
<evidence type="ECO:0000313" key="6">
    <source>
        <dbReference type="EMBL" id="GLI69305.1"/>
    </source>
</evidence>
<evidence type="ECO:0000256" key="5">
    <source>
        <dbReference type="SAM" id="Phobius"/>
    </source>
</evidence>
<dbReference type="Gene3D" id="1.25.40.20">
    <property type="entry name" value="Ankyrin repeat-containing domain"/>
    <property type="match status" value="2"/>
</dbReference>
<feature type="region of interest" description="Disordered" evidence="4">
    <location>
        <begin position="758"/>
        <end position="779"/>
    </location>
</feature>
<feature type="repeat" description="ANK" evidence="3">
    <location>
        <begin position="222"/>
        <end position="254"/>
    </location>
</feature>
<comment type="caution">
    <text evidence="6">The sequence shown here is derived from an EMBL/GenBank/DDBJ whole genome shotgun (WGS) entry which is preliminary data.</text>
</comment>
<evidence type="ECO:0000256" key="3">
    <source>
        <dbReference type="PROSITE-ProRule" id="PRU00023"/>
    </source>
</evidence>
<feature type="repeat" description="ANK" evidence="3">
    <location>
        <begin position="51"/>
        <end position="83"/>
    </location>
</feature>
<dbReference type="EMBL" id="BSDZ01000086">
    <property type="protein sequence ID" value="GLI69305.1"/>
    <property type="molecule type" value="Genomic_DNA"/>
</dbReference>
<proteinExistence type="predicted"/>
<dbReference type="Pfam" id="PF12796">
    <property type="entry name" value="Ank_2"/>
    <property type="match status" value="1"/>
</dbReference>
<sequence>MSSEAANSLIEELKRDAEKGELLLWASARGLTDDVIELVQTGADPSAKDKRARQAVHYAASNGHLQILEYLFTKGVLLDAEDDIGRGALHYAAAGGHAACVLFLLGKECWRDAPDAADDTPLHLAARSGNVATVRALVEAHAKTALPNKRSLTPFAEAVLAGRIGVAEVLGAAMDGGLEGALACTYRDVPLLHLAAGLGQAAVVEWLVRQQRCDISATTGERRYTPLHAAALSADANTVTVLLRLGADPLAQTVDGLLPLELVPRAAPCKAILSPSSSTEPQAAAAGDPDAAAAAAAAEADPLSVRLARRAFRQLARAAAEQVGVEMVASTTAAAAETAKTKARRKVAPMSSRSAAIGEKAGAAAAAAAAAVAAVAAVTTAEGAEESEEFSSPAAICLRQLLSMTSEQQIAKVELYARMIERQVQELSYLDVNAQAAVTVLRQTMGMVESFGAIAALRADEDFQSDIRDPGVRNALAEARRTNDLSRYEDQPAVMSVAAKFKRLHAVTRKAGGLQVVIDDLRAELPGNDPSSTAAKMEEMRGAQREAAEAAVKAILASVSAAVPEHVRDHLVSACSATVAAAAAVVATKAAAVAGVAGDKGNVGKALAAEAASGGGPNGGSSSGGFHGGEDDKTFQARIMAQKERMDKLRAAASSAWSSNAVDATVGYVDRMEKEFEAAAARAEGKHRRRLADYVGEEMAQSLIHTFKALVTTAIAFLVMWLFGLMPHQQTKALLARQEAQLAAVAAREAAARLSQLEGLGESEGGSGGGIADPAVGAQ</sequence>
<dbReference type="Proteomes" id="UP001165090">
    <property type="component" value="Unassembled WGS sequence"/>
</dbReference>
<dbReference type="PANTHER" id="PTHR24198:SF194">
    <property type="entry name" value="INVERSIN-A"/>
    <property type="match status" value="1"/>
</dbReference>
<gene>
    <name evidence="6" type="ORF">VaNZ11_013884</name>
</gene>
<protein>
    <submittedName>
        <fullName evidence="6">Uncharacterized protein</fullName>
    </submittedName>
</protein>
<name>A0ABQ5SIE7_9CHLO</name>
<evidence type="ECO:0000256" key="2">
    <source>
        <dbReference type="ARBA" id="ARBA00023043"/>
    </source>
</evidence>
<evidence type="ECO:0000256" key="4">
    <source>
        <dbReference type="SAM" id="MobiDB-lite"/>
    </source>
</evidence>
<reference evidence="6 7" key="1">
    <citation type="journal article" date="2023" name="IScience">
        <title>Expanded male sex-determining region conserved during the evolution of homothallism in the green alga Volvox.</title>
        <authorList>
            <person name="Yamamoto K."/>
            <person name="Matsuzaki R."/>
            <person name="Mahakham W."/>
            <person name="Heman W."/>
            <person name="Sekimoto H."/>
            <person name="Kawachi M."/>
            <person name="Minakuchi Y."/>
            <person name="Toyoda A."/>
            <person name="Nozaki H."/>
        </authorList>
    </citation>
    <scope>NUCLEOTIDE SEQUENCE [LARGE SCALE GENOMIC DNA]</scope>
    <source>
        <strain evidence="6 7">NIES-4468</strain>
    </source>
</reference>
<dbReference type="PROSITE" id="PS50297">
    <property type="entry name" value="ANK_REP_REGION"/>
    <property type="match status" value="3"/>
</dbReference>
<feature type="transmembrane region" description="Helical" evidence="5">
    <location>
        <begin position="709"/>
        <end position="727"/>
    </location>
</feature>
<feature type="compositionally biased region" description="Gly residues" evidence="4">
    <location>
        <begin position="762"/>
        <end position="771"/>
    </location>
</feature>
<keyword evidence="1" id="KW-0677">Repeat</keyword>
<dbReference type="PROSITE" id="PS50088">
    <property type="entry name" value="ANK_REPEAT"/>
    <property type="match status" value="3"/>
</dbReference>
<feature type="repeat" description="ANK" evidence="3">
    <location>
        <begin position="117"/>
        <end position="149"/>
    </location>
</feature>
<dbReference type="SUPFAM" id="SSF48403">
    <property type="entry name" value="Ankyrin repeat"/>
    <property type="match status" value="1"/>
</dbReference>